<dbReference type="Gene3D" id="3.30.300.30">
    <property type="match status" value="1"/>
</dbReference>
<dbReference type="Gene3D" id="3.40.50.12780">
    <property type="entry name" value="N-terminal domain of ligase-like"/>
    <property type="match status" value="1"/>
</dbReference>
<dbReference type="OrthoDB" id="9757771at2"/>
<evidence type="ECO:0000313" key="6">
    <source>
        <dbReference type="Proteomes" id="UP000004324"/>
    </source>
</evidence>
<dbReference type="Pfam" id="PF00501">
    <property type="entry name" value="AMP-binding"/>
    <property type="match status" value="1"/>
</dbReference>
<dbReference type="PANTHER" id="PTHR43201:SF5">
    <property type="entry name" value="MEDIUM-CHAIN ACYL-COA LIGASE ACSF2, MITOCHONDRIAL"/>
    <property type="match status" value="1"/>
</dbReference>
<dbReference type="InterPro" id="IPR025110">
    <property type="entry name" value="AMP-bd_C"/>
</dbReference>
<evidence type="ECO:0000313" key="5">
    <source>
        <dbReference type="EMBL" id="EIW20591.1"/>
    </source>
</evidence>
<organism evidence="5 6">
    <name type="scientific">Pelosinus fermentans B4</name>
    <dbReference type="NCBI Taxonomy" id="1149862"/>
    <lineage>
        <taxon>Bacteria</taxon>
        <taxon>Bacillati</taxon>
        <taxon>Bacillota</taxon>
        <taxon>Negativicutes</taxon>
        <taxon>Selenomonadales</taxon>
        <taxon>Sporomusaceae</taxon>
        <taxon>Pelosinus</taxon>
    </lineage>
</organism>
<evidence type="ECO:0000259" key="3">
    <source>
        <dbReference type="Pfam" id="PF00501"/>
    </source>
</evidence>
<sequence>MLIYSGLHAKPKDKICLIHGKIRLTYREFAQQVDDLAHHLAVQIKKGDKVLLKLADPLSQLCYFFGIIKAGGACVFIDTSTSEEVCAALMDTHQLTLYIDESFQLPAASAPLLPEVHPEDLFLGALSSGSTGTPKLIWRDHQSWTRAFSSQSMVFQLSNADTLYLISSLVYTANLNACLHVLFEGGTVMFASTHMPRTWVREIESHCISAIFMVPANYKILLKNMKAPLPKLHSLVTCGAKMDLPTLQALLAYFPSAEIFEYYGASELGHVSYSNTKDLLERPDSVGRAFPHVTISIEDDIIWIESPYVAPAYRPKASVEDLGRLDEKDYLYLLGRKHGIINTGGIKVIPEQVETALLQCPGIAQVVVGGIADPLRGQKVCAWIVKNQPALTAGDVLDFCHKKLRPHYCPQKIIFLDEIPLNSNGKIDRINIKNQNIYTS</sequence>
<dbReference type="InterPro" id="IPR000873">
    <property type="entry name" value="AMP-dep_synth/lig_dom"/>
</dbReference>
<accession>I9LJJ1</accession>
<proteinExistence type="inferred from homology"/>
<dbReference type="Proteomes" id="UP000004324">
    <property type="component" value="Unassembled WGS sequence"/>
</dbReference>
<name>I9LJJ1_9FIRM</name>
<dbReference type="AlphaFoldDB" id="I9LJJ1"/>
<dbReference type="PANTHER" id="PTHR43201">
    <property type="entry name" value="ACYL-COA SYNTHETASE"/>
    <property type="match status" value="1"/>
</dbReference>
<reference evidence="5 6" key="1">
    <citation type="journal article" date="2012" name="J. Bacteriol.">
        <title>Draft Genome Sequences for Two Metal-Reducing Pelosinus fermentans Strains Isolated from a Cr(VI)-Contaminated Site and for Type Strain R7.</title>
        <authorList>
            <person name="Brown S.D."/>
            <person name="Podar M."/>
            <person name="Klingeman D.M."/>
            <person name="Johnson C.M."/>
            <person name="Yang Z.K."/>
            <person name="Utturkar S.M."/>
            <person name="Land M.L."/>
            <person name="Mosher J.J."/>
            <person name="Hurt R.A.Jr."/>
            <person name="Phelps T.J."/>
            <person name="Palumbo A.V."/>
            <person name="Arkin A.P."/>
            <person name="Hazen T.C."/>
            <person name="Elias D.A."/>
        </authorList>
    </citation>
    <scope>NUCLEOTIDE SEQUENCE [LARGE SCALE GENOMIC DNA]</scope>
    <source>
        <strain evidence="5 6">B4</strain>
    </source>
</reference>
<comment type="similarity">
    <text evidence="1">Belongs to the ATP-dependent AMP-binding enzyme family.</text>
</comment>
<dbReference type="InterPro" id="IPR042099">
    <property type="entry name" value="ANL_N_sf"/>
</dbReference>
<dbReference type="InterPro" id="IPR045851">
    <property type="entry name" value="AMP-bd_C_sf"/>
</dbReference>
<dbReference type="GO" id="GO:0031956">
    <property type="term" value="F:medium-chain fatty acid-CoA ligase activity"/>
    <property type="evidence" value="ECO:0007669"/>
    <property type="project" value="TreeGrafter"/>
</dbReference>
<gene>
    <name evidence="5" type="ORF">FB4_2210</name>
</gene>
<evidence type="ECO:0000256" key="1">
    <source>
        <dbReference type="ARBA" id="ARBA00006432"/>
    </source>
</evidence>
<evidence type="ECO:0000259" key="4">
    <source>
        <dbReference type="Pfam" id="PF13193"/>
    </source>
</evidence>
<dbReference type="Pfam" id="PF13193">
    <property type="entry name" value="AMP-binding_C"/>
    <property type="match status" value="1"/>
</dbReference>
<feature type="domain" description="AMP-binding enzyme C-terminal" evidence="4">
    <location>
        <begin position="352"/>
        <end position="426"/>
    </location>
</feature>
<dbReference type="RefSeq" id="WP_007930972.1">
    <property type="nucleotide sequence ID" value="NZ_AKVJ01000006.1"/>
</dbReference>
<protein>
    <submittedName>
        <fullName evidence="5">AMP-dependent synthetase and ligase</fullName>
    </submittedName>
</protein>
<evidence type="ECO:0000256" key="2">
    <source>
        <dbReference type="ARBA" id="ARBA00022598"/>
    </source>
</evidence>
<dbReference type="EMBL" id="AKVJ01000006">
    <property type="protein sequence ID" value="EIW20591.1"/>
    <property type="molecule type" value="Genomic_DNA"/>
</dbReference>
<dbReference type="PATRIC" id="fig|1149862.3.peg.486"/>
<dbReference type="GO" id="GO:0006631">
    <property type="term" value="P:fatty acid metabolic process"/>
    <property type="evidence" value="ECO:0007669"/>
    <property type="project" value="TreeGrafter"/>
</dbReference>
<dbReference type="SUPFAM" id="SSF56801">
    <property type="entry name" value="Acetyl-CoA synthetase-like"/>
    <property type="match status" value="1"/>
</dbReference>
<keyword evidence="6" id="KW-1185">Reference proteome</keyword>
<comment type="caution">
    <text evidence="5">The sequence shown here is derived from an EMBL/GenBank/DDBJ whole genome shotgun (WGS) entry which is preliminary data.</text>
</comment>
<feature type="domain" description="AMP-dependent synthetase/ligase" evidence="3">
    <location>
        <begin position="10"/>
        <end position="300"/>
    </location>
</feature>
<keyword evidence="2 5" id="KW-0436">Ligase</keyword>